<dbReference type="eggNOG" id="COG2137">
    <property type="taxonomic scope" value="Bacteria"/>
</dbReference>
<keyword evidence="10" id="KW-1185">Reference proteome</keyword>
<name>W1Q2S4_ABIDE</name>
<gene>
    <name evidence="6" type="primary">recX</name>
    <name evidence="9" type="ORF">GCWU000182_001193</name>
</gene>
<dbReference type="Pfam" id="PF21981">
    <property type="entry name" value="RecX_HTH3"/>
    <property type="match status" value="2"/>
</dbReference>
<dbReference type="InterPro" id="IPR036388">
    <property type="entry name" value="WH-like_DNA-bd_sf"/>
</dbReference>
<evidence type="ECO:0000313" key="10">
    <source>
        <dbReference type="Proteomes" id="UP000019050"/>
    </source>
</evidence>
<protein>
    <recommendedName>
        <fullName evidence="4 6">Regulatory protein RecX</fullName>
    </recommendedName>
</protein>
<feature type="domain" description="RecX third three-helical" evidence="8">
    <location>
        <begin position="232"/>
        <end position="276"/>
    </location>
</feature>
<dbReference type="InterPro" id="IPR053924">
    <property type="entry name" value="RecX_HTH_2nd"/>
</dbReference>
<dbReference type="Pfam" id="PF02631">
    <property type="entry name" value="RecX_HTH2"/>
    <property type="match status" value="1"/>
</dbReference>
<organism evidence="9 10">
    <name type="scientific">Abiotrophia defectiva ATCC 49176</name>
    <dbReference type="NCBI Taxonomy" id="592010"/>
    <lineage>
        <taxon>Bacteria</taxon>
        <taxon>Bacillati</taxon>
        <taxon>Bacillota</taxon>
        <taxon>Bacilli</taxon>
        <taxon>Lactobacillales</taxon>
        <taxon>Aerococcaceae</taxon>
        <taxon>Abiotrophia</taxon>
    </lineage>
</organism>
<dbReference type="GeneID" id="84817705"/>
<evidence type="ECO:0000313" key="9">
    <source>
        <dbReference type="EMBL" id="ESK65412.1"/>
    </source>
</evidence>
<dbReference type="Gene3D" id="1.10.10.10">
    <property type="entry name" value="Winged helix-like DNA-binding domain superfamily/Winged helix DNA-binding domain"/>
    <property type="match status" value="4"/>
</dbReference>
<dbReference type="Proteomes" id="UP000019050">
    <property type="component" value="Unassembled WGS sequence"/>
</dbReference>
<comment type="similarity">
    <text evidence="3 6">Belongs to the RecX family.</text>
</comment>
<evidence type="ECO:0000256" key="3">
    <source>
        <dbReference type="ARBA" id="ARBA00009695"/>
    </source>
</evidence>
<evidence type="ECO:0000256" key="5">
    <source>
        <dbReference type="ARBA" id="ARBA00022490"/>
    </source>
</evidence>
<comment type="caution">
    <text evidence="9">The sequence shown here is derived from an EMBL/GenBank/DDBJ whole genome shotgun (WGS) entry which is preliminary data.</text>
</comment>
<evidence type="ECO:0000256" key="6">
    <source>
        <dbReference type="HAMAP-Rule" id="MF_01114"/>
    </source>
</evidence>
<dbReference type="AlphaFoldDB" id="W1Q2S4"/>
<evidence type="ECO:0000259" key="8">
    <source>
        <dbReference type="Pfam" id="PF21981"/>
    </source>
</evidence>
<dbReference type="GO" id="GO:0005737">
    <property type="term" value="C:cytoplasm"/>
    <property type="evidence" value="ECO:0007669"/>
    <property type="project" value="UniProtKB-SubCell"/>
</dbReference>
<comment type="function">
    <text evidence="1 6">Modulates RecA activity.</text>
</comment>
<dbReference type="EMBL" id="ACIN03000012">
    <property type="protein sequence ID" value="ESK65412.1"/>
    <property type="molecule type" value="Genomic_DNA"/>
</dbReference>
<proteinExistence type="inferred from homology"/>
<dbReference type="HAMAP" id="MF_01114">
    <property type="entry name" value="RecX"/>
    <property type="match status" value="1"/>
</dbReference>
<keyword evidence="5 6" id="KW-0963">Cytoplasm</keyword>
<dbReference type="GO" id="GO:0006282">
    <property type="term" value="P:regulation of DNA repair"/>
    <property type="evidence" value="ECO:0007669"/>
    <property type="project" value="UniProtKB-UniRule"/>
</dbReference>
<dbReference type="InterPro" id="IPR053925">
    <property type="entry name" value="RecX_HTH_3rd"/>
</dbReference>
<dbReference type="PANTHER" id="PTHR33602:SF1">
    <property type="entry name" value="REGULATORY PROTEIN RECX FAMILY PROTEIN"/>
    <property type="match status" value="1"/>
</dbReference>
<sequence length="285" mass="32730">MRVSRIEVQKKDKSRYSVYLDDSFWLGVSEGTLIKFNLAKGQTLTSEECQTIRDYEQEESLYLRAIKHLSRALKSSGEVYDYLKAQALKQADLDSLEAKEDFLAELEPYLGRVIGRLVSQGYLDDALYGRSLVLTEARVGRKGPQLIGRKLQDKGLTASQIAHALEAYEVDLLEENIQTLIEKFYKSHRRLPAGQLKRKVQEHLLTKGYSLAMIQPYLEDCQPEADLDHEADLVDQAASKARRQLSRRHEGKALILKIKESLYRKGFDLDLVNQWLDAQDWEEPI</sequence>
<dbReference type="InterPro" id="IPR003783">
    <property type="entry name" value="Regulatory_RecX"/>
</dbReference>
<reference evidence="9" key="1">
    <citation type="submission" date="2013-06" db="EMBL/GenBank/DDBJ databases">
        <authorList>
            <person name="Weinstock G."/>
            <person name="Sodergren E."/>
            <person name="Clifton S."/>
            <person name="Fulton L."/>
            <person name="Fulton B."/>
            <person name="Courtney L."/>
            <person name="Fronick C."/>
            <person name="Harrison M."/>
            <person name="Strong C."/>
            <person name="Farmer C."/>
            <person name="Delahaunty K."/>
            <person name="Markovic C."/>
            <person name="Hall O."/>
            <person name="Minx P."/>
            <person name="Tomlinson C."/>
            <person name="Mitreva M."/>
            <person name="Nelson J."/>
            <person name="Hou S."/>
            <person name="Wollam A."/>
            <person name="Pepin K.H."/>
            <person name="Johnson M."/>
            <person name="Bhonagiri V."/>
            <person name="Nash W.E."/>
            <person name="Warren W."/>
            <person name="Chinwalla A."/>
            <person name="Mardis E.R."/>
            <person name="Wilson R.K."/>
        </authorList>
    </citation>
    <scope>NUCLEOTIDE SEQUENCE [LARGE SCALE GENOMIC DNA]</scope>
    <source>
        <strain evidence="9">ATCC 49176</strain>
    </source>
</reference>
<evidence type="ECO:0000256" key="4">
    <source>
        <dbReference type="ARBA" id="ARBA00018111"/>
    </source>
</evidence>
<feature type="domain" description="RecX second three-helical" evidence="7">
    <location>
        <begin position="124"/>
        <end position="165"/>
    </location>
</feature>
<feature type="domain" description="RecX third three-helical" evidence="8">
    <location>
        <begin position="175"/>
        <end position="217"/>
    </location>
</feature>
<evidence type="ECO:0000256" key="1">
    <source>
        <dbReference type="ARBA" id="ARBA00003529"/>
    </source>
</evidence>
<comment type="subcellular location">
    <subcellularLocation>
        <location evidence="2 6">Cytoplasm</location>
    </subcellularLocation>
</comment>
<evidence type="ECO:0000259" key="7">
    <source>
        <dbReference type="Pfam" id="PF02631"/>
    </source>
</evidence>
<evidence type="ECO:0000256" key="2">
    <source>
        <dbReference type="ARBA" id="ARBA00004496"/>
    </source>
</evidence>
<dbReference type="OrthoDB" id="5421057at2"/>
<dbReference type="PANTHER" id="PTHR33602">
    <property type="entry name" value="REGULATORY PROTEIN RECX FAMILY PROTEIN"/>
    <property type="match status" value="1"/>
</dbReference>
<dbReference type="HOGENOM" id="CLU_066607_4_0_9"/>
<dbReference type="RefSeq" id="WP_023391836.1">
    <property type="nucleotide sequence ID" value="NZ_KI535340.1"/>
</dbReference>
<dbReference type="STRING" id="592010.GCWU000182_001193"/>
<accession>W1Q2S4</accession>